<protein>
    <recommendedName>
        <fullName evidence="3 8">ubiquitinyl hydrolase 1</fullName>
        <ecNumber evidence="3 8">3.4.19.12</ecNumber>
    </recommendedName>
</protein>
<dbReference type="AlphaFoldDB" id="A0AA39ZEU4"/>
<comment type="catalytic activity">
    <reaction evidence="1 8">
        <text>Thiol-dependent hydrolysis of ester, thioester, amide, peptide and isopeptide bonds formed by the C-terminal Gly of ubiquitin (a 76-residue protein attached to proteins as an intracellular targeting signal).</text>
        <dbReference type="EC" id="3.4.19.12"/>
    </reaction>
</comment>
<dbReference type="Gene3D" id="3.40.532.10">
    <property type="entry name" value="Peptidase C12, ubiquitin carboxyl-terminal hydrolase"/>
    <property type="match status" value="1"/>
</dbReference>
<feature type="domain" description="UCH catalytic" evidence="10">
    <location>
        <begin position="121"/>
        <end position="359"/>
    </location>
</feature>
<feature type="compositionally biased region" description="Basic residues" evidence="9">
    <location>
        <begin position="29"/>
        <end position="41"/>
    </location>
</feature>
<evidence type="ECO:0000256" key="5">
    <source>
        <dbReference type="ARBA" id="ARBA00022786"/>
    </source>
</evidence>
<feature type="site" description="Important for enzyme activity" evidence="8">
    <location>
        <position position="315"/>
    </location>
</feature>
<feature type="active site" description="Nucleophile" evidence="8">
    <location>
        <position position="200"/>
    </location>
</feature>
<sequence>MGPKRATSGNQPKETGSTAQNPLDVDRYHLRRSTRVTKKPRYLGQNEQESEPANTKKRKATPVLDEPESTQNQEEQDLQPELESESELELEDPVLPEHVTKDIIAASLEPWKEDELEEWNGWAEVASDPVLFTDILVKLGLEGAKIEEVLALDELAISLEPPVYGLVFLQRYESMRQVWMKSQPDKSALWFATQTATNACGTIAILNIIMNARDLSLGEKLSEFKEQSKNLSPQLRGNNVATSTFIRAAHNMHNSRLDLLDAILELEQDVLRTKKARTAKRRATSANRRRTGGATSAAYHFVAFVPVGNGIWLFDGLEDEPGFVCNIENPDNWLKDIESTLQTYTEGSGAQYNLMALCGIPQDGRKSSLVRASHQTRFSPLIHEWIKMLVDCRSLERMIES</sequence>
<dbReference type="Pfam" id="PF01088">
    <property type="entry name" value="Peptidase_C12"/>
    <property type="match status" value="1"/>
</dbReference>
<reference evidence="11" key="1">
    <citation type="submission" date="2023-06" db="EMBL/GenBank/DDBJ databases">
        <title>Genome-scale phylogeny and comparative genomics of the fungal order Sordariales.</title>
        <authorList>
            <consortium name="Lawrence Berkeley National Laboratory"/>
            <person name="Hensen N."/>
            <person name="Bonometti L."/>
            <person name="Westerberg I."/>
            <person name="Brannstrom I.O."/>
            <person name="Guillou S."/>
            <person name="Cros-Aarteil S."/>
            <person name="Calhoun S."/>
            <person name="Haridas S."/>
            <person name="Kuo A."/>
            <person name="Mondo S."/>
            <person name="Pangilinan J."/>
            <person name="Riley R."/>
            <person name="Labutti K."/>
            <person name="Andreopoulos B."/>
            <person name="Lipzen A."/>
            <person name="Chen C."/>
            <person name="Yanf M."/>
            <person name="Daum C."/>
            <person name="Ng V."/>
            <person name="Clum A."/>
            <person name="Steindorff A."/>
            <person name="Ohm R."/>
            <person name="Martin F."/>
            <person name="Silar P."/>
            <person name="Natvig D."/>
            <person name="Lalanne C."/>
            <person name="Gautier V."/>
            <person name="Ament-Velasquez S.L."/>
            <person name="Kruys A."/>
            <person name="Hutchinson M.I."/>
            <person name="Powell A.J."/>
            <person name="Barry K."/>
            <person name="Miller A.N."/>
            <person name="Grigoriev I.V."/>
            <person name="Debuchy R."/>
            <person name="Gladieux P."/>
            <person name="Thoren M.H."/>
            <person name="Johannesson H."/>
        </authorList>
    </citation>
    <scope>NUCLEOTIDE SEQUENCE</scope>
    <source>
        <strain evidence="11">CBS 307.81</strain>
    </source>
</reference>
<dbReference type="EC" id="3.4.19.12" evidence="3 8"/>
<keyword evidence="6 8" id="KW-0378">Hydrolase</keyword>
<feature type="compositionally biased region" description="Acidic residues" evidence="9">
    <location>
        <begin position="74"/>
        <end position="94"/>
    </location>
</feature>
<dbReference type="GO" id="GO:0006511">
    <property type="term" value="P:ubiquitin-dependent protein catabolic process"/>
    <property type="evidence" value="ECO:0007669"/>
    <property type="project" value="UniProtKB-UniRule"/>
</dbReference>
<evidence type="ECO:0000256" key="3">
    <source>
        <dbReference type="ARBA" id="ARBA00012759"/>
    </source>
</evidence>
<feature type="region of interest" description="Disordered" evidence="9">
    <location>
        <begin position="1"/>
        <end position="96"/>
    </location>
</feature>
<dbReference type="Proteomes" id="UP001174997">
    <property type="component" value="Unassembled WGS sequence"/>
</dbReference>
<evidence type="ECO:0000256" key="8">
    <source>
        <dbReference type="PROSITE-ProRule" id="PRU01393"/>
    </source>
</evidence>
<evidence type="ECO:0000256" key="9">
    <source>
        <dbReference type="SAM" id="MobiDB-lite"/>
    </source>
</evidence>
<dbReference type="PANTHER" id="PTHR10589:SF16">
    <property type="entry name" value="UBIQUITIN CARBOXYL-TERMINAL HYDROLASE ISOZYME L5"/>
    <property type="match status" value="1"/>
</dbReference>
<keyword evidence="12" id="KW-1185">Reference proteome</keyword>
<organism evidence="11 12">
    <name type="scientific">Cercophora samala</name>
    <dbReference type="NCBI Taxonomy" id="330535"/>
    <lineage>
        <taxon>Eukaryota</taxon>
        <taxon>Fungi</taxon>
        <taxon>Dikarya</taxon>
        <taxon>Ascomycota</taxon>
        <taxon>Pezizomycotina</taxon>
        <taxon>Sordariomycetes</taxon>
        <taxon>Sordariomycetidae</taxon>
        <taxon>Sordariales</taxon>
        <taxon>Lasiosphaeriaceae</taxon>
        <taxon>Cercophora</taxon>
    </lineage>
</organism>
<comment type="similarity">
    <text evidence="2 8">Belongs to the peptidase C12 family.</text>
</comment>
<dbReference type="EMBL" id="JAULSY010000039">
    <property type="protein sequence ID" value="KAK0669706.1"/>
    <property type="molecule type" value="Genomic_DNA"/>
</dbReference>
<evidence type="ECO:0000259" key="10">
    <source>
        <dbReference type="PROSITE" id="PS52048"/>
    </source>
</evidence>
<accession>A0AA39ZEU4</accession>
<evidence type="ECO:0000256" key="1">
    <source>
        <dbReference type="ARBA" id="ARBA00000707"/>
    </source>
</evidence>
<keyword evidence="5 8" id="KW-0833">Ubl conjugation pathway</keyword>
<evidence type="ECO:0000313" key="11">
    <source>
        <dbReference type="EMBL" id="KAK0669706.1"/>
    </source>
</evidence>
<keyword evidence="4 8" id="KW-0645">Protease</keyword>
<dbReference type="PROSITE" id="PS52048">
    <property type="entry name" value="UCH_DOMAIN"/>
    <property type="match status" value="1"/>
</dbReference>
<name>A0AA39ZEU4_9PEZI</name>
<dbReference type="InterPro" id="IPR036959">
    <property type="entry name" value="Peptidase_C12_UCH_sf"/>
</dbReference>
<feature type="active site" description="Proton donor" evidence="8">
    <location>
        <position position="300"/>
    </location>
</feature>
<evidence type="ECO:0000256" key="7">
    <source>
        <dbReference type="ARBA" id="ARBA00022807"/>
    </source>
</evidence>
<dbReference type="InterPro" id="IPR038765">
    <property type="entry name" value="Papain-like_cys_pep_sf"/>
</dbReference>
<comment type="caution">
    <text evidence="11">The sequence shown here is derived from an EMBL/GenBank/DDBJ whole genome shotgun (WGS) entry which is preliminary data.</text>
</comment>
<dbReference type="InterPro" id="IPR001578">
    <property type="entry name" value="Peptidase_C12_UCH"/>
</dbReference>
<proteinExistence type="inferred from homology"/>
<feature type="site" description="Transition state stabilizer" evidence="8">
    <location>
        <position position="194"/>
    </location>
</feature>
<dbReference type="SUPFAM" id="SSF54001">
    <property type="entry name" value="Cysteine proteinases"/>
    <property type="match status" value="1"/>
</dbReference>
<keyword evidence="7 8" id="KW-0788">Thiol protease</keyword>
<dbReference type="GO" id="GO:0016579">
    <property type="term" value="P:protein deubiquitination"/>
    <property type="evidence" value="ECO:0007669"/>
    <property type="project" value="TreeGrafter"/>
</dbReference>
<dbReference type="PANTHER" id="PTHR10589">
    <property type="entry name" value="UBIQUITIN CARBOXYL-TERMINAL HYDROLASE"/>
    <property type="match status" value="1"/>
</dbReference>
<evidence type="ECO:0000256" key="4">
    <source>
        <dbReference type="ARBA" id="ARBA00022670"/>
    </source>
</evidence>
<dbReference type="GO" id="GO:0004843">
    <property type="term" value="F:cysteine-type deubiquitinase activity"/>
    <property type="evidence" value="ECO:0007669"/>
    <property type="project" value="UniProtKB-UniRule"/>
</dbReference>
<dbReference type="GO" id="GO:0005737">
    <property type="term" value="C:cytoplasm"/>
    <property type="evidence" value="ECO:0007669"/>
    <property type="project" value="TreeGrafter"/>
</dbReference>
<evidence type="ECO:0000313" key="12">
    <source>
        <dbReference type="Proteomes" id="UP001174997"/>
    </source>
</evidence>
<feature type="compositionally biased region" description="Polar residues" evidence="9">
    <location>
        <begin position="7"/>
        <end position="21"/>
    </location>
</feature>
<evidence type="ECO:0000256" key="2">
    <source>
        <dbReference type="ARBA" id="ARBA00009326"/>
    </source>
</evidence>
<evidence type="ECO:0000256" key="6">
    <source>
        <dbReference type="ARBA" id="ARBA00022801"/>
    </source>
</evidence>
<gene>
    <name evidence="11" type="ORF">QBC41DRAFT_223131</name>
</gene>